<gene>
    <name evidence="1" type="ORF">N7498_009740</name>
</gene>
<reference evidence="1" key="2">
    <citation type="journal article" date="2023" name="IMA Fungus">
        <title>Comparative genomic study of the Penicillium genus elucidates a diverse pangenome and 15 lateral gene transfer events.</title>
        <authorList>
            <person name="Petersen C."/>
            <person name="Sorensen T."/>
            <person name="Nielsen M.R."/>
            <person name="Sondergaard T.E."/>
            <person name="Sorensen J.L."/>
            <person name="Fitzpatrick D.A."/>
            <person name="Frisvad J.C."/>
            <person name="Nielsen K.L."/>
        </authorList>
    </citation>
    <scope>NUCLEOTIDE SEQUENCE</scope>
    <source>
        <strain evidence="1">IBT 15544</strain>
    </source>
</reference>
<proteinExistence type="predicted"/>
<keyword evidence="2" id="KW-1185">Reference proteome</keyword>
<dbReference type="AlphaFoldDB" id="A0A9W9J9I3"/>
<comment type="caution">
    <text evidence="1">The sequence shown here is derived from an EMBL/GenBank/DDBJ whole genome shotgun (WGS) entry which is preliminary data.</text>
</comment>
<dbReference type="RefSeq" id="XP_058303695.1">
    <property type="nucleotide sequence ID" value="XM_058456796.1"/>
</dbReference>
<sequence>MFLLRDLLSSSIQDDQNTIAAVTNRPRLTDREFRTLSTLRMVSPWPILAHIRSSKITPSKDEAALGSDGRLTKRSGHDGDAFFAAGLENLAH</sequence>
<evidence type="ECO:0000313" key="1">
    <source>
        <dbReference type="EMBL" id="KAJ5190755.1"/>
    </source>
</evidence>
<dbReference type="Proteomes" id="UP001150904">
    <property type="component" value="Unassembled WGS sequence"/>
</dbReference>
<dbReference type="GeneID" id="83184097"/>
<reference evidence="1" key="1">
    <citation type="submission" date="2022-12" db="EMBL/GenBank/DDBJ databases">
        <authorList>
            <person name="Petersen C."/>
        </authorList>
    </citation>
    <scope>NUCLEOTIDE SEQUENCE</scope>
    <source>
        <strain evidence="1">IBT 15544</strain>
    </source>
</reference>
<accession>A0A9W9J9I3</accession>
<protein>
    <submittedName>
        <fullName evidence="1">Uncharacterized protein</fullName>
    </submittedName>
</protein>
<organism evidence="1 2">
    <name type="scientific">Penicillium cinerascens</name>
    <dbReference type="NCBI Taxonomy" id="70096"/>
    <lineage>
        <taxon>Eukaryota</taxon>
        <taxon>Fungi</taxon>
        <taxon>Dikarya</taxon>
        <taxon>Ascomycota</taxon>
        <taxon>Pezizomycotina</taxon>
        <taxon>Eurotiomycetes</taxon>
        <taxon>Eurotiomycetidae</taxon>
        <taxon>Eurotiales</taxon>
        <taxon>Aspergillaceae</taxon>
        <taxon>Penicillium</taxon>
    </lineage>
</organism>
<name>A0A9W9J9I3_9EURO</name>
<dbReference type="EMBL" id="JAPQKR010000016">
    <property type="protein sequence ID" value="KAJ5190755.1"/>
    <property type="molecule type" value="Genomic_DNA"/>
</dbReference>
<evidence type="ECO:0000313" key="2">
    <source>
        <dbReference type="Proteomes" id="UP001150904"/>
    </source>
</evidence>